<evidence type="ECO:0000259" key="5">
    <source>
        <dbReference type="PROSITE" id="PS50250"/>
    </source>
</evidence>
<reference evidence="6" key="1">
    <citation type="submission" date="2019-11" db="EMBL/GenBank/DDBJ databases">
        <title>The nuclear and mitochondrial genomes of Frieseomelitta varia - a highly eusocial stingless bee (Meliponini) with a permanently sterile worker caste.</title>
        <authorList>
            <person name="Freitas F.C.P."/>
            <person name="Lourenco A.P."/>
            <person name="Nunes F.M.F."/>
            <person name="Paschoal A.R."/>
            <person name="Abreu F.C.P."/>
            <person name="Barbin F.O."/>
            <person name="Bataglia L."/>
            <person name="Cardoso-Junior C.A.M."/>
            <person name="Cervoni M.S."/>
            <person name="Silva S.R."/>
            <person name="Dalarmi F."/>
            <person name="Del Lama M.A."/>
            <person name="Depintor T.S."/>
            <person name="Ferreira K.M."/>
            <person name="Goria P.S."/>
            <person name="Jaskot M.C."/>
            <person name="Lago D.C."/>
            <person name="Luna-Lucena D."/>
            <person name="Moda L.M."/>
            <person name="Nascimento L."/>
            <person name="Pedrino M."/>
            <person name="Rabico F.O."/>
            <person name="Sanches F.C."/>
            <person name="Santos D.E."/>
            <person name="Santos C.G."/>
            <person name="Vieira J."/>
            <person name="Lopes T.F."/>
            <person name="Barchuk A.R."/>
            <person name="Hartfelder K."/>
            <person name="Simoes Z.L.P."/>
            <person name="Bitondi M.M.G."/>
            <person name="Pinheiro D.G."/>
        </authorList>
    </citation>
    <scope>NUCLEOTIDE SEQUENCE</scope>
    <source>
        <strain evidence="6">USP_RPSP 00005682</strain>
        <tissue evidence="6">Whole individual</tissue>
    </source>
</reference>
<keyword evidence="4" id="KW-1133">Transmembrane helix</keyword>
<dbReference type="InterPro" id="IPR003185">
    <property type="entry name" value="Proteasome_activ_PA28_N"/>
</dbReference>
<dbReference type="InterPro" id="IPR050871">
    <property type="entry name" value="26S_Proteasome/COP9_Components"/>
</dbReference>
<keyword evidence="7" id="KW-1185">Reference proteome</keyword>
<feature type="compositionally biased region" description="Low complexity" evidence="3">
    <location>
        <begin position="473"/>
        <end position="489"/>
    </location>
</feature>
<dbReference type="SMART" id="SM00088">
    <property type="entry name" value="PINT"/>
    <property type="match status" value="1"/>
</dbReference>
<dbReference type="PANTHER" id="PTHR10678">
    <property type="entry name" value="26S PROTEASOME NON-ATPASE REGULATORY SUBUNIT 11/COP9 SIGNALOSOME COMPLEX SUBUNIT 2"/>
    <property type="match status" value="1"/>
</dbReference>
<name>A0A833S6I3_9HYME</name>
<dbReference type="InterPro" id="IPR040773">
    <property type="entry name" value="Rpn6_N"/>
</dbReference>
<accession>A0A833S6I3</accession>
<dbReference type="Proteomes" id="UP000655588">
    <property type="component" value="Unassembled WGS sequence"/>
</dbReference>
<evidence type="ECO:0000256" key="1">
    <source>
        <dbReference type="ARBA" id="ARBA00007454"/>
    </source>
</evidence>
<feature type="transmembrane region" description="Helical" evidence="4">
    <location>
        <begin position="65"/>
        <end position="98"/>
    </location>
</feature>
<dbReference type="SUPFAM" id="SSF46785">
    <property type="entry name" value="Winged helix' DNA-binding domain"/>
    <property type="match status" value="1"/>
</dbReference>
<feature type="region of interest" description="Disordered" evidence="3">
    <location>
        <begin position="468"/>
        <end position="489"/>
    </location>
</feature>
<protein>
    <recommendedName>
        <fullName evidence="5">PCI domain-containing protein</fullName>
    </recommendedName>
</protein>
<dbReference type="InterPro" id="IPR014830">
    <property type="entry name" value="Glycolipid_transfer_prot_dom"/>
</dbReference>
<sequence length="1229" mass="137693">MRRCDDAIVPQPAVHHRLGATVFLSVCTEPAEPDRSARTFLPFLFNVHVYSISTRFFYNGGNNIVFVFVFVFDSVFVFIVVFISLLVVVVIVFIVVTVALTSTENGNSEEITVTNVADGESLCYSLALIRGHASMAYSFITVRNEKNQSSEWPIVSGEFRAIVELSRGPNKLELEVAGQKKGLVLIYEPRTTRLRVTPVYVICAGHDGYFQGPRREDRSPESAATRIGLGARLLQTLTAEKLREAGYGRKTFQLERDLDGAECLVMHSMLDVDRARAMNQRELWELIARELMTGPLASKDRKYLAFLSCTRYRGAPNPRTHEDTLARTQGHAALGGGGLALFGSACLHTWPTCMAQVLPRFLDATVIDTEQLMDDSNYRGTHGGCLATTLGSVLHELGHTFDLGHTREGIMGRGFDYVDRVFVGAAGIDFNRNPVLRRDPQHTTIALSRPLSVTVTIQEPYAMLASPRRNRLLSESSRPSSSQSPSRLLAGRLSAPASPELNRSFSKSLMQPATEQTPSNLQTDRTFWSPSCAAFLAYHRWFNSEMDNVYNRPFHDIDYDGKRIMLSPSSSAGDNKDVLANEIEVLFPNIIDDKIETVEFLDAARGIVRIIEKLGKVFAPVKYDIQGNINKLTTRYAKDEEKNATLQDMILIEKNTETNLIATDALMWLTRGLHMILLFFEQIIEDAKTTTPTEDLVAFLKKAYKEALEPYHGWMAQQLFDVTISEMAGAMLFERAQAVSMTNRSEGISLLSEIVSDPSIGVTEDDEDNIRVKEQGILHLGELYKKEGKAKELAELIKATRPFLSLISKAKAAKLVRSLVDFFLDLEAGIGIEVQLCKECIEWAKEERRTFLRQSLEARLIALYFDTGMYSEALQLGSALLKELKKLDDKQLLVEVQLLESKTYHALSNLAKARAALTSARTTANAIYCPPKMQAALDLQSGILHAADERDFKTAYSYFYEAFEGYDSVESPKALTALKYMLLSKIMLRTPEDVQSIMSGKLAVKYAGRDLDAMRAVAEASHRRSLADFQTAVKKYRQELEDDVIVRAHLGSLYDAMLEQNLCRLVEPYSRVQVSHIATCISLPLTQVEKKLSQMILDKKLRGVLDQGEGVLIVFEDTPRDKTYEIALDTIHSMGKVQEYKDSLKTKAEQLLLKGFPEKIVKLNELLETPGFRNRKLSNVHQDLNVPIPDPIILNHSENESAAKKRKVDNSIDDTSGTKVMLNLIFDNY</sequence>
<keyword evidence="4" id="KW-0812">Transmembrane</keyword>
<evidence type="ECO:0000256" key="3">
    <source>
        <dbReference type="SAM" id="MobiDB-lite"/>
    </source>
</evidence>
<dbReference type="InterPro" id="IPR036252">
    <property type="entry name" value="Proteasome_activ_sf"/>
</dbReference>
<dbReference type="GO" id="GO:0008537">
    <property type="term" value="C:proteasome activator complex"/>
    <property type="evidence" value="ECO:0007669"/>
    <property type="project" value="InterPro"/>
</dbReference>
<dbReference type="SUPFAM" id="SSF110004">
    <property type="entry name" value="Glycolipid transfer protein, GLTP"/>
    <property type="match status" value="1"/>
</dbReference>
<dbReference type="Pfam" id="PF12044">
    <property type="entry name" value="Metallopep"/>
    <property type="match status" value="1"/>
</dbReference>
<dbReference type="FunFam" id="1.25.40.570:FF:000003">
    <property type="entry name" value="26S proteasome non-ATPase regulatory subunit 11"/>
    <property type="match status" value="1"/>
</dbReference>
<dbReference type="PROSITE" id="PS50250">
    <property type="entry name" value="PCI"/>
    <property type="match status" value="1"/>
</dbReference>
<dbReference type="Pfam" id="PF18055">
    <property type="entry name" value="RPN6_N"/>
    <property type="match status" value="1"/>
</dbReference>
<dbReference type="Gene3D" id="1.25.40.570">
    <property type="match status" value="1"/>
</dbReference>
<dbReference type="AlphaFoldDB" id="A0A833S6I3"/>
<dbReference type="GO" id="GO:0005737">
    <property type="term" value="C:cytoplasm"/>
    <property type="evidence" value="ECO:0007669"/>
    <property type="project" value="InterPro"/>
</dbReference>
<feature type="domain" description="PCI" evidence="5">
    <location>
        <begin position="951"/>
        <end position="1119"/>
    </location>
</feature>
<dbReference type="Gene3D" id="1.10.3520.10">
    <property type="entry name" value="Glycolipid transfer protein"/>
    <property type="match status" value="1"/>
</dbReference>
<dbReference type="InterPro" id="IPR036996">
    <property type="entry name" value="PA28_N_sf"/>
</dbReference>
<comment type="caution">
    <text evidence="6">The sequence shown here is derived from an EMBL/GenBank/DDBJ whole genome shotgun (WGS) entry which is preliminary data.</text>
</comment>
<dbReference type="Pfam" id="PF02251">
    <property type="entry name" value="PA28_N"/>
    <property type="match status" value="1"/>
</dbReference>
<dbReference type="SUPFAM" id="SSF47216">
    <property type="entry name" value="Proteasome activator"/>
    <property type="match status" value="1"/>
</dbReference>
<dbReference type="Pfam" id="PF01399">
    <property type="entry name" value="PCI"/>
    <property type="match status" value="1"/>
</dbReference>
<dbReference type="SMART" id="SM00753">
    <property type="entry name" value="PAM"/>
    <property type="match status" value="1"/>
</dbReference>
<dbReference type="InterPro" id="IPR021917">
    <property type="entry name" value="Unchr_Zn-peptidase-like"/>
</dbReference>
<evidence type="ECO:0000256" key="4">
    <source>
        <dbReference type="SAM" id="Phobius"/>
    </source>
</evidence>
<dbReference type="EMBL" id="WNWW01000491">
    <property type="protein sequence ID" value="KAF3424147.1"/>
    <property type="molecule type" value="Genomic_DNA"/>
</dbReference>
<evidence type="ECO:0000313" key="7">
    <source>
        <dbReference type="Proteomes" id="UP000655588"/>
    </source>
</evidence>
<comment type="similarity">
    <text evidence="1">Belongs to the proteasome subunit S9 family.</text>
</comment>
<gene>
    <name evidence="6" type="ORF">E2986_11221</name>
</gene>
<dbReference type="Pfam" id="PF08718">
    <property type="entry name" value="GLTP"/>
    <property type="match status" value="1"/>
</dbReference>
<keyword evidence="2" id="KW-0647">Proteasome</keyword>
<proteinExistence type="inferred from homology"/>
<dbReference type="GO" id="GO:0120013">
    <property type="term" value="F:lipid transfer activity"/>
    <property type="evidence" value="ECO:0007669"/>
    <property type="project" value="InterPro"/>
</dbReference>
<dbReference type="InterPro" id="IPR036390">
    <property type="entry name" value="WH_DNA-bd_sf"/>
</dbReference>
<dbReference type="InterPro" id="IPR000717">
    <property type="entry name" value="PCI_dom"/>
</dbReference>
<evidence type="ECO:0000313" key="6">
    <source>
        <dbReference type="EMBL" id="KAF3424147.1"/>
    </source>
</evidence>
<evidence type="ECO:0000256" key="2">
    <source>
        <dbReference type="ARBA" id="ARBA00022942"/>
    </source>
</evidence>
<dbReference type="InterPro" id="IPR036497">
    <property type="entry name" value="GLTP_sf"/>
</dbReference>
<keyword evidence="4" id="KW-0472">Membrane</keyword>
<dbReference type="Gene3D" id="1.20.5.120">
    <property type="entry name" value="Proteasome activator pa28, N-terminal domain"/>
    <property type="match status" value="1"/>
</dbReference>
<organism evidence="6 7">
    <name type="scientific">Frieseomelitta varia</name>
    <dbReference type="NCBI Taxonomy" id="561572"/>
    <lineage>
        <taxon>Eukaryota</taxon>
        <taxon>Metazoa</taxon>
        <taxon>Ecdysozoa</taxon>
        <taxon>Arthropoda</taxon>
        <taxon>Hexapoda</taxon>
        <taxon>Insecta</taxon>
        <taxon>Pterygota</taxon>
        <taxon>Neoptera</taxon>
        <taxon>Endopterygota</taxon>
        <taxon>Hymenoptera</taxon>
        <taxon>Apocrita</taxon>
        <taxon>Aculeata</taxon>
        <taxon>Apoidea</taxon>
        <taxon>Anthophila</taxon>
        <taxon>Apidae</taxon>
        <taxon>Frieseomelitta</taxon>
    </lineage>
</organism>